<evidence type="ECO:0000256" key="3">
    <source>
        <dbReference type="ARBA" id="ARBA00023125"/>
    </source>
</evidence>
<evidence type="ECO:0000256" key="1">
    <source>
        <dbReference type="ARBA" id="ARBA00011046"/>
    </source>
</evidence>
<proteinExistence type="inferred from homology"/>
<dbReference type="SUPFAM" id="SSF46785">
    <property type="entry name" value="Winged helix' DNA-binding domain"/>
    <property type="match status" value="1"/>
</dbReference>
<reference evidence="5" key="1">
    <citation type="journal article" date="2014" name="Front. Microbiol.">
        <title>High frequency of phylogenetically diverse reductive dehalogenase-homologous genes in deep subseafloor sedimentary metagenomes.</title>
        <authorList>
            <person name="Kawai M."/>
            <person name="Futagami T."/>
            <person name="Toyoda A."/>
            <person name="Takaki Y."/>
            <person name="Nishi S."/>
            <person name="Hori S."/>
            <person name="Arai W."/>
            <person name="Tsubouchi T."/>
            <person name="Morono Y."/>
            <person name="Uchiyama I."/>
            <person name="Ito T."/>
            <person name="Fujiyama A."/>
            <person name="Inagaki F."/>
            <person name="Takami H."/>
        </authorList>
    </citation>
    <scope>NUCLEOTIDE SEQUENCE</scope>
    <source>
        <strain evidence="5">Expedition CK06-06</strain>
    </source>
</reference>
<organism evidence="5">
    <name type="scientific">marine sediment metagenome</name>
    <dbReference type="NCBI Taxonomy" id="412755"/>
    <lineage>
        <taxon>unclassified sequences</taxon>
        <taxon>metagenomes</taxon>
        <taxon>ecological metagenomes</taxon>
    </lineage>
</organism>
<dbReference type="GO" id="GO:0003677">
    <property type="term" value="F:DNA binding"/>
    <property type="evidence" value="ECO:0007669"/>
    <property type="project" value="UniProtKB-KW"/>
</dbReference>
<comment type="similarity">
    <text evidence="1">Belongs to the BlaI transcriptional regulatory family.</text>
</comment>
<dbReference type="InterPro" id="IPR036388">
    <property type="entry name" value="WH-like_DNA-bd_sf"/>
</dbReference>
<keyword evidence="2" id="KW-0805">Transcription regulation</keyword>
<sequence>MAKKRVRKLSPSNLEIMNIVWAKGEVSVNDIFEAINAKRLDKLRRTTIQVQMNRLEDYGWLKHKIKGRTFFYSALVEEQKTRKKILK</sequence>
<dbReference type="Gene3D" id="1.10.10.10">
    <property type="entry name" value="Winged helix-like DNA-binding domain superfamily/Winged helix DNA-binding domain"/>
    <property type="match status" value="1"/>
</dbReference>
<accession>X1EXW4</accession>
<evidence type="ECO:0000256" key="4">
    <source>
        <dbReference type="ARBA" id="ARBA00023163"/>
    </source>
</evidence>
<keyword evidence="3" id="KW-0238">DNA-binding</keyword>
<gene>
    <name evidence="5" type="ORF">S01H4_58249</name>
</gene>
<dbReference type="Pfam" id="PF03965">
    <property type="entry name" value="Penicillinase_R"/>
    <property type="match status" value="1"/>
</dbReference>
<comment type="caution">
    <text evidence="5">The sequence shown here is derived from an EMBL/GenBank/DDBJ whole genome shotgun (WGS) entry which is preliminary data.</text>
</comment>
<dbReference type="EMBL" id="BART01034004">
    <property type="protein sequence ID" value="GAH13443.1"/>
    <property type="molecule type" value="Genomic_DNA"/>
</dbReference>
<evidence type="ECO:0000256" key="2">
    <source>
        <dbReference type="ARBA" id="ARBA00023015"/>
    </source>
</evidence>
<keyword evidence="4" id="KW-0804">Transcription</keyword>
<protein>
    <submittedName>
        <fullName evidence="5">Uncharacterized protein</fullName>
    </submittedName>
</protein>
<dbReference type="InterPro" id="IPR036390">
    <property type="entry name" value="WH_DNA-bd_sf"/>
</dbReference>
<dbReference type="AlphaFoldDB" id="X1EXW4"/>
<name>X1EXW4_9ZZZZ</name>
<evidence type="ECO:0000313" key="5">
    <source>
        <dbReference type="EMBL" id="GAH13443.1"/>
    </source>
</evidence>
<dbReference type="GO" id="GO:0045892">
    <property type="term" value="P:negative regulation of DNA-templated transcription"/>
    <property type="evidence" value="ECO:0007669"/>
    <property type="project" value="InterPro"/>
</dbReference>
<dbReference type="InterPro" id="IPR005650">
    <property type="entry name" value="BlaI_family"/>
</dbReference>